<dbReference type="PANTHER" id="PTHR43884:SF20">
    <property type="entry name" value="ACYL-COA DEHYDROGENASE FADE28"/>
    <property type="match status" value="1"/>
</dbReference>
<dbReference type="RefSeq" id="WP_357786182.1">
    <property type="nucleotide sequence ID" value="NZ_JBFAKC010000010.1"/>
</dbReference>
<dbReference type="GO" id="GO:0016491">
    <property type="term" value="F:oxidoreductase activity"/>
    <property type="evidence" value="ECO:0007669"/>
    <property type="project" value="UniProtKB-KW"/>
</dbReference>
<dbReference type="PANTHER" id="PTHR43884">
    <property type="entry name" value="ACYL-COA DEHYDROGENASE"/>
    <property type="match status" value="1"/>
</dbReference>
<dbReference type="Gene3D" id="1.10.540.10">
    <property type="entry name" value="Acyl-CoA dehydrogenase/oxidase, N-terminal domain"/>
    <property type="match status" value="1"/>
</dbReference>
<dbReference type="SUPFAM" id="SSF47203">
    <property type="entry name" value="Acyl-CoA dehydrogenase C-terminal domain-like"/>
    <property type="match status" value="1"/>
</dbReference>
<comment type="cofactor">
    <cofactor evidence="1">
        <name>FAD</name>
        <dbReference type="ChEBI" id="CHEBI:57692"/>
    </cofactor>
</comment>
<gene>
    <name evidence="7" type="ORF">AB0I48_22500</name>
</gene>
<evidence type="ECO:0000256" key="4">
    <source>
        <dbReference type="ARBA" id="ARBA00022827"/>
    </source>
</evidence>
<feature type="domain" description="Acyl-CoA dehydrogenase/oxidase C-terminal" evidence="6">
    <location>
        <begin position="225"/>
        <end position="368"/>
    </location>
</feature>
<dbReference type="InterPro" id="IPR037069">
    <property type="entry name" value="AcylCoA_DH/ox_N_sf"/>
</dbReference>
<dbReference type="InterPro" id="IPR009075">
    <property type="entry name" value="AcylCo_DH/oxidase_C"/>
</dbReference>
<evidence type="ECO:0000256" key="2">
    <source>
        <dbReference type="ARBA" id="ARBA00009347"/>
    </source>
</evidence>
<accession>A0ABV3FYC8</accession>
<dbReference type="EC" id="1.-.-.-" evidence="7"/>
<evidence type="ECO:0000313" key="7">
    <source>
        <dbReference type="EMBL" id="MEV0710343.1"/>
    </source>
</evidence>
<proteinExistence type="inferred from homology"/>
<comment type="caution">
    <text evidence="7">The sequence shown here is derived from an EMBL/GenBank/DDBJ whole genome shotgun (WGS) entry which is preliminary data.</text>
</comment>
<reference evidence="7 8" key="1">
    <citation type="submission" date="2024-06" db="EMBL/GenBank/DDBJ databases">
        <title>The Natural Products Discovery Center: Release of the First 8490 Sequenced Strains for Exploring Actinobacteria Biosynthetic Diversity.</title>
        <authorList>
            <person name="Kalkreuter E."/>
            <person name="Kautsar S.A."/>
            <person name="Yang D."/>
            <person name="Bader C.D."/>
            <person name="Teijaro C.N."/>
            <person name="Fluegel L."/>
            <person name="Davis C.M."/>
            <person name="Simpson J.R."/>
            <person name="Lauterbach L."/>
            <person name="Steele A.D."/>
            <person name="Gui C."/>
            <person name="Meng S."/>
            <person name="Li G."/>
            <person name="Viehrig K."/>
            <person name="Ye F."/>
            <person name="Su P."/>
            <person name="Kiefer A.F."/>
            <person name="Nichols A."/>
            <person name="Cepeda A.J."/>
            <person name="Yan W."/>
            <person name="Fan B."/>
            <person name="Jiang Y."/>
            <person name="Adhikari A."/>
            <person name="Zheng C.-J."/>
            <person name="Schuster L."/>
            <person name="Cowan T.M."/>
            <person name="Smanski M.J."/>
            <person name="Chevrette M.G."/>
            <person name="De Carvalho L.P.S."/>
            <person name="Shen B."/>
        </authorList>
    </citation>
    <scope>NUCLEOTIDE SEQUENCE [LARGE SCALE GENOMIC DNA]</scope>
    <source>
        <strain evidence="7 8">NPDC050403</strain>
    </source>
</reference>
<sequence length="375" mass="40753">MLLDATSDQNFFRSTTAQYLTTHVPVTVIRALREHPDGYDEDYWRRGADLGWTSLLAEDDGQGVSGRPLVDLTLLAYEFGRHSAPGPLVPVNVVAAALHETASHPDVLEELRSGSAIATWCYAEPPPHHTLGAHGLRIRVDGSDLVIDGVKRPVESAQSAQYFLVSGQSEDGLTQVLVPAHTPGISVTPLRSIDLVRRFGTVVFDNVRVPGGAAVGELGAAAERIERQLQVALVVQCAEAVGAMQVGFDMTVGWAADRYAFGRPLNSYQALKHRFADMKSWLEASHAIADTAAAAVADRRPDADSLASAAQAYIGQHSVELLQDCVQLHGGIGLTFEHDLHLFLRRATMNRMLHGTPSEHRRRIANRVVEERISA</sequence>
<dbReference type="EMBL" id="JBFAKC010000010">
    <property type="protein sequence ID" value="MEV0710343.1"/>
    <property type="molecule type" value="Genomic_DNA"/>
</dbReference>
<name>A0ABV3FYC8_9NOCA</name>
<dbReference type="Proteomes" id="UP001551695">
    <property type="component" value="Unassembled WGS sequence"/>
</dbReference>
<keyword evidence="8" id="KW-1185">Reference proteome</keyword>
<evidence type="ECO:0000256" key="1">
    <source>
        <dbReference type="ARBA" id="ARBA00001974"/>
    </source>
</evidence>
<comment type="similarity">
    <text evidence="2">Belongs to the acyl-CoA dehydrogenase family.</text>
</comment>
<dbReference type="Gene3D" id="2.40.110.10">
    <property type="entry name" value="Butyryl-CoA Dehydrogenase, subunit A, domain 2"/>
    <property type="match status" value="1"/>
</dbReference>
<protein>
    <submittedName>
        <fullName evidence="7">Acyl-CoA dehydrogenase family protein</fullName>
        <ecNumber evidence="7">1.-.-.-</ecNumber>
    </submittedName>
</protein>
<dbReference type="InterPro" id="IPR036250">
    <property type="entry name" value="AcylCo_DH-like_C"/>
</dbReference>
<evidence type="ECO:0000256" key="5">
    <source>
        <dbReference type="ARBA" id="ARBA00023002"/>
    </source>
</evidence>
<dbReference type="CDD" id="cd00567">
    <property type="entry name" value="ACAD"/>
    <property type="match status" value="1"/>
</dbReference>
<dbReference type="InterPro" id="IPR009100">
    <property type="entry name" value="AcylCoA_DH/oxidase_NM_dom_sf"/>
</dbReference>
<dbReference type="Gene3D" id="1.20.140.10">
    <property type="entry name" value="Butyryl-CoA Dehydrogenase, subunit A, domain 3"/>
    <property type="match status" value="1"/>
</dbReference>
<dbReference type="SUPFAM" id="SSF56645">
    <property type="entry name" value="Acyl-CoA dehydrogenase NM domain-like"/>
    <property type="match status" value="1"/>
</dbReference>
<keyword evidence="3" id="KW-0285">Flavoprotein</keyword>
<evidence type="ECO:0000256" key="3">
    <source>
        <dbReference type="ARBA" id="ARBA00022630"/>
    </source>
</evidence>
<keyword evidence="5 7" id="KW-0560">Oxidoreductase</keyword>
<evidence type="ECO:0000313" key="8">
    <source>
        <dbReference type="Proteomes" id="UP001551695"/>
    </source>
</evidence>
<dbReference type="InterPro" id="IPR046373">
    <property type="entry name" value="Acyl-CoA_Oxase/DH_mid-dom_sf"/>
</dbReference>
<organism evidence="7 8">
    <name type="scientific">Nocardia aurea</name>
    <dbReference type="NCBI Taxonomy" id="2144174"/>
    <lineage>
        <taxon>Bacteria</taxon>
        <taxon>Bacillati</taxon>
        <taxon>Actinomycetota</taxon>
        <taxon>Actinomycetes</taxon>
        <taxon>Mycobacteriales</taxon>
        <taxon>Nocardiaceae</taxon>
        <taxon>Nocardia</taxon>
    </lineage>
</organism>
<dbReference type="Pfam" id="PF00441">
    <property type="entry name" value="Acyl-CoA_dh_1"/>
    <property type="match status" value="1"/>
</dbReference>
<keyword evidence="4" id="KW-0274">FAD</keyword>
<evidence type="ECO:0000259" key="6">
    <source>
        <dbReference type="Pfam" id="PF00441"/>
    </source>
</evidence>